<evidence type="ECO:0000256" key="17">
    <source>
        <dbReference type="ARBA" id="ARBA00023014"/>
    </source>
</evidence>
<keyword evidence="14 21" id="KW-1133">Transmembrane helix</keyword>
<keyword evidence="8" id="KW-0004">4Fe-4S</keyword>
<sequence length="470" mass="53599">MPLSFRLMLIAIIQVILTAIFTYTFVTDEYRTLSQQNLATLEKFLIEQKQQELRNYTSLGLAAIDNETHNSLTQKQADTLVVELTQKLLYGEDGYFFVYDNKGNNIALPKDLARQGNNFWEFENSKGEKTIQILTQNAINGGGFHRYEWLQPSTNKTTEKLSYSLYHDNWKWMLGTGVYLDSVNQQLENVKEQIDKHVNRTKRIILFIAMSSILAIFLFGLVVSLSQKKQSDEKITELGQRVINAQEEQSRHISRELHDGIVQILISVKYALEATGLSINRSQVTKPKPLVDAENNLDTAITEIRRISHHLHPRILDELGLSDAMEALSVEFSERTGIQVHVHKMTLRKLLPDDISTTLYRVVQESLINIDKHAQAKQVEIHISMIDNWLTLRIKDDGIGFDTLAIQTNKNTGIGLRNLAERVEYHLGLFMIKSKPGKGTTIIAKIPRSAFANHFNRNDHSQDANETSIS</sequence>
<dbReference type="Gene3D" id="3.30.565.10">
    <property type="entry name" value="Histidine kinase-like ATPase, C-terminal domain"/>
    <property type="match status" value="1"/>
</dbReference>
<evidence type="ECO:0000256" key="12">
    <source>
        <dbReference type="ARBA" id="ARBA00022723"/>
    </source>
</evidence>
<keyword evidence="10" id="KW-0808">Transferase</keyword>
<evidence type="ECO:0000256" key="16">
    <source>
        <dbReference type="ARBA" id="ARBA00023012"/>
    </source>
</evidence>
<dbReference type="InterPro" id="IPR003594">
    <property type="entry name" value="HATPase_dom"/>
</dbReference>
<evidence type="ECO:0000313" key="23">
    <source>
        <dbReference type="EMBL" id="MCP3429590.1"/>
    </source>
</evidence>
<evidence type="ECO:0000256" key="15">
    <source>
        <dbReference type="ARBA" id="ARBA00023004"/>
    </source>
</evidence>
<dbReference type="Gene3D" id="1.20.5.1930">
    <property type="match status" value="1"/>
</dbReference>
<keyword evidence="12" id="KW-0479">Metal-binding</keyword>
<evidence type="ECO:0000256" key="20">
    <source>
        <dbReference type="ARBA" id="ARBA00030800"/>
    </source>
</evidence>
<dbReference type="GO" id="GO:0000155">
    <property type="term" value="F:phosphorelay sensor kinase activity"/>
    <property type="evidence" value="ECO:0007669"/>
    <property type="project" value="InterPro"/>
</dbReference>
<comment type="cofactor">
    <cofactor evidence="2">
        <name>[4Fe-4S] cluster</name>
        <dbReference type="ChEBI" id="CHEBI:49883"/>
    </cofactor>
</comment>
<dbReference type="GO" id="GO:0046983">
    <property type="term" value="F:protein dimerization activity"/>
    <property type="evidence" value="ECO:0007669"/>
    <property type="project" value="InterPro"/>
</dbReference>
<dbReference type="InterPro" id="IPR005467">
    <property type="entry name" value="His_kinase_dom"/>
</dbReference>
<dbReference type="PANTHER" id="PTHR24421:SF59">
    <property type="entry name" value="OXYGEN SENSOR HISTIDINE KINASE NREB"/>
    <property type="match status" value="1"/>
</dbReference>
<keyword evidence="18 21" id="KW-0472">Membrane</keyword>
<evidence type="ECO:0000256" key="4">
    <source>
        <dbReference type="ARBA" id="ARBA00004651"/>
    </source>
</evidence>
<evidence type="ECO:0000259" key="22">
    <source>
        <dbReference type="PROSITE" id="PS50109"/>
    </source>
</evidence>
<evidence type="ECO:0000256" key="19">
    <source>
        <dbReference type="ARBA" id="ARBA00024827"/>
    </source>
</evidence>
<dbReference type="SMART" id="SM00387">
    <property type="entry name" value="HATPase_c"/>
    <property type="match status" value="1"/>
</dbReference>
<dbReference type="SUPFAM" id="SSF55874">
    <property type="entry name" value="ATPase domain of HSP90 chaperone/DNA topoisomerase II/histidine kinase"/>
    <property type="match status" value="1"/>
</dbReference>
<feature type="transmembrane region" description="Helical" evidence="21">
    <location>
        <begin position="204"/>
        <end position="225"/>
    </location>
</feature>
<dbReference type="PIRSF" id="PIRSF037314">
    <property type="entry name" value="STHK_MctS"/>
    <property type="match status" value="1"/>
</dbReference>
<keyword evidence="11 21" id="KW-0812">Transmembrane</keyword>
<feature type="domain" description="Histidine kinase" evidence="22">
    <location>
        <begin position="252"/>
        <end position="450"/>
    </location>
</feature>
<evidence type="ECO:0000256" key="14">
    <source>
        <dbReference type="ARBA" id="ARBA00022989"/>
    </source>
</evidence>
<dbReference type="InterPro" id="IPR017171">
    <property type="entry name" value="Sig_transdc_His_kinase_MctS"/>
</dbReference>
<keyword evidence="24" id="KW-1185">Reference proteome</keyword>
<proteinExistence type="predicted"/>
<evidence type="ECO:0000256" key="1">
    <source>
        <dbReference type="ARBA" id="ARBA00000085"/>
    </source>
</evidence>
<gene>
    <name evidence="23" type="ORF">NLF92_11615</name>
</gene>
<evidence type="ECO:0000256" key="10">
    <source>
        <dbReference type="ARBA" id="ARBA00022679"/>
    </source>
</evidence>
<evidence type="ECO:0000256" key="5">
    <source>
        <dbReference type="ARBA" id="ARBA00012438"/>
    </source>
</evidence>
<dbReference type="PROSITE" id="PS50109">
    <property type="entry name" value="HIS_KIN"/>
    <property type="match status" value="1"/>
</dbReference>
<dbReference type="EC" id="2.7.13.3" evidence="5"/>
<dbReference type="RefSeq" id="WP_254102122.1">
    <property type="nucleotide sequence ID" value="NZ_JANATA010000025.1"/>
</dbReference>
<dbReference type="GO" id="GO:0005886">
    <property type="term" value="C:plasma membrane"/>
    <property type="evidence" value="ECO:0007669"/>
    <property type="project" value="UniProtKB-SubCell"/>
</dbReference>
<dbReference type="GO" id="GO:0051539">
    <property type="term" value="F:4 iron, 4 sulfur cluster binding"/>
    <property type="evidence" value="ECO:0007669"/>
    <property type="project" value="UniProtKB-KW"/>
</dbReference>
<dbReference type="EMBL" id="JANATA010000025">
    <property type="protein sequence ID" value="MCP3429590.1"/>
    <property type="molecule type" value="Genomic_DNA"/>
</dbReference>
<accession>A0AA41X0C6</accession>
<reference evidence="23" key="1">
    <citation type="submission" date="2022-07" db="EMBL/GenBank/DDBJ databases">
        <title>Characterization of the Novel Bacterium Alteromonas immobilis LMIT006 and Alteromonas gregis LMIT007.</title>
        <authorList>
            <person name="Lin X."/>
        </authorList>
    </citation>
    <scope>NUCLEOTIDE SEQUENCE</scope>
    <source>
        <strain evidence="23">LMIT007</strain>
    </source>
</reference>
<evidence type="ECO:0000256" key="21">
    <source>
        <dbReference type="SAM" id="Phobius"/>
    </source>
</evidence>
<organism evidence="23 24">
    <name type="scientific">Opacimonas viscosa</name>
    <dbReference type="NCBI Taxonomy" id="2961944"/>
    <lineage>
        <taxon>Bacteria</taxon>
        <taxon>Pseudomonadati</taxon>
        <taxon>Pseudomonadota</taxon>
        <taxon>Gammaproteobacteria</taxon>
        <taxon>Alteromonadales</taxon>
        <taxon>Alteromonadaceae</taxon>
        <taxon>Opacimonas</taxon>
    </lineage>
</organism>
<dbReference type="Gene3D" id="3.30.450.20">
    <property type="entry name" value="PAS domain"/>
    <property type="match status" value="1"/>
</dbReference>
<keyword evidence="9" id="KW-0963">Cytoplasm</keyword>
<dbReference type="Pfam" id="PF17200">
    <property type="entry name" value="sCache_2"/>
    <property type="match status" value="1"/>
</dbReference>
<evidence type="ECO:0000256" key="18">
    <source>
        <dbReference type="ARBA" id="ARBA00023136"/>
    </source>
</evidence>
<dbReference type="PRINTS" id="PR00344">
    <property type="entry name" value="BCTRLSENSOR"/>
</dbReference>
<dbReference type="InterPro" id="IPR050482">
    <property type="entry name" value="Sensor_HK_TwoCompSys"/>
</dbReference>
<evidence type="ECO:0000256" key="8">
    <source>
        <dbReference type="ARBA" id="ARBA00022485"/>
    </source>
</evidence>
<dbReference type="InterPro" id="IPR036890">
    <property type="entry name" value="HATPase_C_sf"/>
</dbReference>
<comment type="caution">
    <text evidence="23">The sequence shown here is derived from an EMBL/GenBank/DDBJ whole genome shotgun (WGS) entry which is preliminary data.</text>
</comment>
<keyword evidence="16" id="KW-0902">Two-component regulatory system</keyword>
<comment type="function">
    <text evidence="19">Member of the two-component regulatory system NreB/NreC involved in the control of dissimilatory nitrate/nitrite reduction in response to oxygen. NreB functions as a direct oxygen sensor histidine kinase which is autophosphorylated, in the absence of oxygen, probably at the conserved histidine residue, and transfers its phosphate group probably to a conserved aspartate residue of NreC. NreB/NreC activates the expression of the nitrate (narGHJI) and nitrite (nir) reductase operons, as well as the putative nitrate transporter gene narT.</text>
</comment>
<dbReference type="InterPro" id="IPR033480">
    <property type="entry name" value="sCache_2"/>
</dbReference>
<name>A0AA41X0C6_9ALTE</name>
<evidence type="ECO:0000256" key="7">
    <source>
        <dbReference type="ARBA" id="ARBA00022475"/>
    </source>
</evidence>
<dbReference type="GO" id="GO:0046872">
    <property type="term" value="F:metal ion binding"/>
    <property type="evidence" value="ECO:0007669"/>
    <property type="project" value="UniProtKB-KW"/>
</dbReference>
<comment type="catalytic activity">
    <reaction evidence="1">
        <text>ATP + protein L-histidine = ADP + protein N-phospho-L-histidine.</text>
        <dbReference type="EC" id="2.7.13.3"/>
    </reaction>
</comment>
<evidence type="ECO:0000256" key="6">
    <source>
        <dbReference type="ARBA" id="ARBA00017322"/>
    </source>
</evidence>
<evidence type="ECO:0000256" key="2">
    <source>
        <dbReference type="ARBA" id="ARBA00001966"/>
    </source>
</evidence>
<protein>
    <recommendedName>
        <fullName evidence="6">Oxygen sensor histidine kinase NreB</fullName>
        <ecNumber evidence="5">2.7.13.3</ecNumber>
    </recommendedName>
    <alternativeName>
        <fullName evidence="20">Nitrogen regulation protein B</fullName>
    </alternativeName>
</protein>
<dbReference type="SMART" id="SM01049">
    <property type="entry name" value="Cache_2"/>
    <property type="match status" value="1"/>
</dbReference>
<evidence type="ECO:0000256" key="9">
    <source>
        <dbReference type="ARBA" id="ARBA00022490"/>
    </source>
</evidence>
<keyword evidence="15" id="KW-0408">Iron</keyword>
<dbReference type="Proteomes" id="UP001165413">
    <property type="component" value="Unassembled WGS sequence"/>
</dbReference>
<dbReference type="InterPro" id="IPR011712">
    <property type="entry name" value="Sig_transdc_His_kin_sub3_dim/P"/>
</dbReference>
<feature type="transmembrane region" description="Helical" evidence="21">
    <location>
        <begin position="6"/>
        <end position="26"/>
    </location>
</feature>
<evidence type="ECO:0000256" key="13">
    <source>
        <dbReference type="ARBA" id="ARBA00022777"/>
    </source>
</evidence>
<comment type="subcellular location">
    <subcellularLocation>
        <location evidence="4">Cell membrane</location>
        <topology evidence="4">Multi-pass membrane protein</topology>
    </subcellularLocation>
    <subcellularLocation>
        <location evidence="3">Cytoplasm</location>
    </subcellularLocation>
</comment>
<dbReference type="CDD" id="cd16917">
    <property type="entry name" value="HATPase_UhpB-NarQ-NarX-like"/>
    <property type="match status" value="1"/>
</dbReference>
<dbReference type="InterPro" id="IPR004358">
    <property type="entry name" value="Sig_transdc_His_kin-like_C"/>
</dbReference>
<dbReference type="GO" id="GO:0005737">
    <property type="term" value="C:cytoplasm"/>
    <property type="evidence" value="ECO:0007669"/>
    <property type="project" value="UniProtKB-SubCell"/>
</dbReference>
<evidence type="ECO:0000256" key="3">
    <source>
        <dbReference type="ARBA" id="ARBA00004496"/>
    </source>
</evidence>
<dbReference type="AlphaFoldDB" id="A0AA41X0C6"/>
<evidence type="ECO:0000313" key="24">
    <source>
        <dbReference type="Proteomes" id="UP001165413"/>
    </source>
</evidence>
<dbReference type="PANTHER" id="PTHR24421">
    <property type="entry name" value="NITRATE/NITRITE SENSOR PROTEIN NARX-RELATED"/>
    <property type="match status" value="1"/>
</dbReference>
<keyword evidence="13" id="KW-0418">Kinase</keyword>
<dbReference type="Pfam" id="PF02518">
    <property type="entry name" value="HATPase_c"/>
    <property type="match status" value="1"/>
</dbReference>
<dbReference type="Pfam" id="PF07730">
    <property type="entry name" value="HisKA_3"/>
    <property type="match status" value="1"/>
</dbReference>
<keyword evidence="7" id="KW-1003">Cell membrane</keyword>
<evidence type="ECO:0000256" key="11">
    <source>
        <dbReference type="ARBA" id="ARBA00022692"/>
    </source>
</evidence>
<keyword evidence="17" id="KW-0411">Iron-sulfur</keyword>